<dbReference type="InterPro" id="IPR029033">
    <property type="entry name" value="His_PPase_superfam"/>
</dbReference>
<name>A0AAJ6DCE0_9MICC</name>
<keyword evidence="4" id="KW-0378">Hydrolase</keyword>
<feature type="site" description="Transition state stabilizer" evidence="3">
    <location>
        <position position="165"/>
    </location>
</feature>
<evidence type="ECO:0000256" key="1">
    <source>
        <dbReference type="PIRSR" id="PIRSR613078-1"/>
    </source>
</evidence>
<sequence length="215" mass="23823">MIFRIVLLRHGQTEWNARERYQGQTDVPLNETGVVQAKEAAERWLGTDFLAVRSSPLMRARTTAEYVLQARGVRRPVSQIVTVDARLAETAGGQWESLYFSEIATQWPEEFAQWRRPDINCGPVQGETPKESGTRSAQAIRETLSGVLPKLGNNGASATVLFVAHGNTLRAATHVLLGQPDSHYGSIPRLDNCRAHILTYTPGASREFQLIDANV</sequence>
<dbReference type="GO" id="GO:0016791">
    <property type="term" value="F:phosphatase activity"/>
    <property type="evidence" value="ECO:0007669"/>
    <property type="project" value="TreeGrafter"/>
</dbReference>
<dbReference type="Proteomes" id="UP001224674">
    <property type="component" value="Chromosome"/>
</dbReference>
<dbReference type="CDD" id="cd07067">
    <property type="entry name" value="HP_PGM_like"/>
    <property type="match status" value="1"/>
</dbReference>
<feature type="binding site" evidence="2">
    <location>
        <begin position="115"/>
        <end position="116"/>
    </location>
    <ligand>
        <name>substrate</name>
    </ligand>
</feature>
<dbReference type="SUPFAM" id="SSF53254">
    <property type="entry name" value="Phosphoglycerate mutase-like"/>
    <property type="match status" value="1"/>
</dbReference>
<gene>
    <name evidence="4" type="ORF">QDX21_01640</name>
</gene>
<keyword evidence="5" id="KW-1185">Reference proteome</keyword>
<dbReference type="InterPro" id="IPR013078">
    <property type="entry name" value="His_Pase_superF_clade-1"/>
</dbReference>
<evidence type="ECO:0000256" key="2">
    <source>
        <dbReference type="PIRSR" id="PIRSR613078-2"/>
    </source>
</evidence>
<dbReference type="PANTHER" id="PTHR48100">
    <property type="entry name" value="BROAD-SPECIFICITY PHOSPHATASE YOR283W-RELATED"/>
    <property type="match status" value="1"/>
</dbReference>
<dbReference type="PANTHER" id="PTHR48100:SF62">
    <property type="entry name" value="GLUCOSYL-3-PHOSPHOGLYCERATE PHOSPHATASE"/>
    <property type="match status" value="1"/>
</dbReference>
<feature type="active site" description="Tele-phosphohistidine intermediate" evidence="1">
    <location>
        <position position="10"/>
    </location>
</feature>
<feature type="binding site" evidence="2">
    <location>
        <position position="59"/>
    </location>
    <ligand>
        <name>substrate</name>
    </ligand>
</feature>
<dbReference type="AlphaFoldDB" id="A0AAJ6DCE0"/>
<dbReference type="SMART" id="SM00855">
    <property type="entry name" value="PGAM"/>
    <property type="match status" value="1"/>
</dbReference>
<dbReference type="GO" id="GO:0005737">
    <property type="term" value="C:cytoplasm"/>
    <property type="evidence" value="ECO:0007669"/>
    <property type="project" value="TreeGrafter"/>
</dbReference>
<reference evidence="4 5" key="1">
    <citation type="submission" date="2023-03" db="EMBL/GenBank/DDBJ databases">
        <title>Complete genome sequences of several Auritidibacter ignavus strains isolated from ear infections.</title>
        <authorList>
            <person name="Baehr T."/>
            <person name="Baumhoegger A.M."/>
        </authorList>
    </citation>
    <scope>NUCLEOTIDE SEQUENCE [LARGE SCALE GENOMIC DNA]</scope>
    <source>
        <strain evidence="4 5">BABAE-6</strain>
    </source>
</reference>
<dbReference type="PROSITE" id="PS00175">
    <property type="entry name" value="PG_MUTASE"/>
    <property type="match status" value="1"/>
</dbReference>
<dbReference type="EC" id="3.1.3.-" evidence="4"/>
<protein>
    <submittedName>
        <fullName evidence="4">Histidine phosphatase family protein</fullName>
        <ecNumber evidence="4">3.1.3.-</ecNumber>
    </submittedName>
</protein>
<dbReference type="Pfam" id="PF00300">
    <property type="entry name" value="His_Phos_1"/>
    <property type="match status" value="1"/>
</dbReference>
<proteinExistence type="predicted"/>
<accession>A0AAJ6DCE0</accession>
<dbReference type="Gene3D" id="3.40.50.1240">
    <property type="entry name" value="Phosphoglycerate mutase-like"/>
    <property type="match status" value="1"/>
</dbReference>
<dbReference type="RefSeq" id="WP_279675016.1">
    <property type="nucleotide sequence ID" value="NZ_CP122566.1"/>
</dbReference>
<dbReference type="EMBL" id="CP122566">
    <property type="protein sequence ID" value="WGH93540.1"/>
    <property type="molecule type" value="Genomic_DNA"/>
</dbReference>
<organism evidence="4 5">
    <name type="scientific">Auritidibacter ignavus</name>
    <dbReference type="NCBI Taxonomy" id="678932"/>
    <lineage>
        <taxon>Bacteria</taxon>
        <taxon>Bacillati</taxon>
        <taxon>Actinomycetota</taxon>
        <taxon>Actinomycetes</taxon>
        <taxon>Micrococcales</taxon>
        <taxon>Micrococcaceae</taxon>
        <taxon>Auritidibacter</taxon>
    </lineage>
</organism>
<feature type="binding site" evidence="2">
    <location>
        <begin position="166"/>
        <end position="167"/>
    </location>
    <ligand>
        <name>substrate</name>
    </ligand>
</feature>
<dbReference type="InterPro" id="IPR050275">
    <property type="entry name" value="PGM_Phosphatase"/>
</dbReference>
<dbReference type="InterPro" id="IPR001345">
    <property type="entry name" value="PG/BPGM_mutase_AS"/>
</dbReference>
<evidence type="ECO:0000313" key="5">
    <source>
        <dbReference type="Proteomes" id="UP001224674"/>
    </source>
</evidence>
<evidence type="ECO:0000256" key="3">
    <source>
        <dbReference type="PIRSR" id="PIRSR613078-3"/>
    </source>
</evidence>
<feature type="active site" description="Proton donor/acceptor" evidence="1">
    <location>
        <position position="89"/>
    </location>
</feature>
<feature type="binding site" evidence="2">
    <location>
        <begin position="9"/>
        <end position="16"/>
    </location>
    <ligand>
        <name>substrate</name>
    </ligand>
</feature>
<evidence type="ECO:0000313" key="4">
    <source>
        <dbReference type="EMBL" id="WGH93540.1"/>
    </source>
</evidence>